<evidence type="ECO:0000313" key="3">
    <source>
        <dbReference type="EMBL" id="TDR22713.1"/>
    </source>
</evidence>
<dbReference type="InterPro" id="IPR044060">
    <property type="entry name" value="Bacterial_rp_domain"/>
</dbReference>
<dbReference type="Pfam" id="PF18998">
    <property type="entry name" value="Flg_new_2"/>
    <property type="match status" value="1"/>
</dbReference>
<dbReference type="SUPFAM" id="SSF51126">
    <property type="entry name" value="Pectin lyase-like"/>
    <property type="match status" value="1"/>
</dbReference>
<organism evidence="3 4">
    <name type="scientific">Marinicella litoralis</name>
    <dbReference type="NCBI Taxonomy" id="644220"/>
    <lineage>
        <taxon>Bacteria</taxon>
        <taxon>Pseudomonadati</taxon>
        <taxon>Pseudomonadota</taxon>
        <taxon>Gammaproteobacteria</taxon>
        <taxon>Lysobacterales</taxon>
        <taxon>Marinicellaceae</taxon>
        <taxon>Marinicella</taxon>
    </lineage>
</organism>
<keyword evidence="4" id="KW-1185">Reference proteome</keyword>
<sequence>MSYFKFIFFVAGLVVGPSALAATYYVGVGAQCNAPNHHESLSEALLAAAINGTENDEIRLTNTVSYLGEGDGTNTLSNWHSSSLGELIIAGGYANCGDSVNAANAVLGDGSSAVFEVNSGSMVTLRNLQLFNSQSRGLIVDENSTVNLEAVDVSSNVAGIRVLGGSNVTIDAGSIVQNNGDLNNIPKGGGIWCFGVNSQVIIAGALEQNQAVSGGNMYIEDGCFVLLEGGSRIKGSRGLFEYSADDGGGIMVHDGGELVADGGANRVQITDHWAFNGSGIYVHGTGRATLFNTYIARNMADVSGAGLFAIDGGNSATQVYMDRVASCPFLISCSEFEQNEFDGNLIEINNSKVNINRTLFDSNSYRFGSLDINSLVEVRPGSTLQLSGSNFIKNETYYLIQNYGTSEITHVTAAGNFLEESGGGTNDSIVWFSTMGSLRFENSIFQDTQGGENAPTTTPDISGKCNLIDDSTDWPMGSYTIGTAVFNNVAGGDARQQSSSPGVDMCLQDTFAWSVDVDIEFQDSPVNENTNPQGNPGEPGGLYDAGFDEVYDNIGNDEFLLTVQREGSGDGFVISDPLGISCGTDCTEVFFNGTLVTLTATPFTGSDFIGWRGCPLVNNNECFISVTESTTVYAEFQPDDLIFSDGFD</sequence>
<proteinExistence type="predicted"/>
<dbReference type="InterPro" id="IPR011050">
    <property type="entry name" value="Pectin_lyase_fold/virulence"/>
</dbReference>
<dbReference type="RefSeq" id="WP_099019333.1">
    <property type="nucleotide sequence ID" value="NZ_NIHB01000002.1"/>
</dbReference>
<keyword evidence="1" id="KW-0732">Signal</keyword>
<feature type="signal peptide" evidence="1">
    <location>
        <begin position="1"/>
        <end position="21"/>
    </location>
</feature>
<protein>
    <recommendedName>
        <fullName evidence="2">Bacterial repeat domain-containing protein</fullName>
    </recommendedName>
</protein>
<comment type="caution">
    <text evidence="3">The sequence shown here is derived from an EMBL/GenBank/DDBJ whole genome shotgun (WGS) entry which is preliminary data.</text>
</comment>
<evidence type="ECO:0000256" key="1">
    <source>
        <dbReference type="SAM" id="SignalP"/>
    </source>
</evidence>
<evidence type="ECO:0000259" key="2">
    <source>
        <dbReference type="Pfam" id="PF18998"/>
    </source>
</evidence>
<name>A0A4R6XYA6_9GAMM</name>
<dbReference type="EMBL" id="SNZB01000002">
    <property type="protein sequence ID" value="TDR22713.1"/>
    <property type="molecule type" value="Genomic_DNA"/>
</dbReference>
<accession>A0A4R6XYA6</accession>
<reference evidence="3 4" key="1">
    <citation type="submission" date="2019-03" db="EMBL/GenBank/DDBJ databases">
        <title>Genomic Encyclopedia of Type Strains, Phase IV (KMG-IV): sequencing the most valuable type-strain genomes for metagenomic binning, comparative biology and taxonomic classification.</title>
        <authorList>
            <person name="Goeker M."/>
        </authorList>
    </citation>
    <scope>NUCLEOTIDE SEQUENCE [LARGE SCALE GENOMIC DNA]</scope>
    <source>
        <strain evidence="3 4">DSM 25488</strain>
    </source>
</reference>
<evidence type="ECO:0000313" key="4">
    <source>
        <dbReference type="Proteomes" id="UP000295724"/>
    </source>
</evidence>
<dbReference type="OrthoDB" id="5758889at2"/>
<dbReference type="Proteomes" id="UP000295724">
    <property type="component" value="Unassembled WGS sequence"/>
</dbReference>
<feature type="domain" description="Bacterial repeat" evidence="2">
    <location>
        <begin position="592"/>
        <end position="638"/>
    </location>
</feature>
<feature type="chain" id="PRO_5020579185" description="Bacterial repeat domain-containing protein" evidence="1">
    <location>
        <begin position="22"/>
        <end position="648"/>
    </location>
</feature>
<dbReference type="AlphaFoldDB" id="A0A4R6XYA6"/>
<gene>
    <name evidence="3" type="ORF">C8D91_1206</name>
</gene>